<keyword evidence="1" id="KW-0472">Membrane</keyword>
<sequence>MEVNFVLVVVVVVMEVNIVLVVVMVVMEVNIVLVLVMESVHSGDHDAFFGPRHIEMAMRRVHLYTRVRTPTRHNEVVWQRE</sequence>
<keyword evidence="1" id="KW-1133">Transmembrane helix</keyword>
<keyword evidence="1" id="KW-0812">Transmembrane</keyword>
<name>A0AAE1NJ73_9EUCA</name>
<protein>
    <submittedName>
        <fullName evidence="2">Uncharacterized protein</fullName>
    </submittedName>
</protein>
<organism evidence="2 3">
    <name type="scientific">Petrolisthes manimaculis</name>
    <dbReference type="NCBI Taxonomy" id="1843537"/>
    <lineage>
        <taxon>Eukaryota</taxon>
        <taxon>Metazoa</taxon>
        <taxon>Ecdysozoa</taxon>
        <taxon>Arthropoda</taxon>
        <taxon>Crustacea</taxon>
        <taxon>Multicrustacea</taxon>
        <taxon>Malacostraca</taxon>
        <taxon>Eumalacostraca</taxon>
        <taxon>Eucarida</taxon>
        <taxon>Decapoda</taxon>
        <taxon>Pleocyemata</taxon>
        <taxon>Anomura</taxon>
        <taxon>Galatheoidea</taxon>
        <taxon>Porcellanidae</taxon>
        <taxon>Petrolisthes</taxon>
    </lineage>
</organism>
<evidence type="ECO:0000313" key="2">
    <source>
        <dbReference type="EMBL" id="KAK4291054.1"/>
    </source>
</evidence>
<proteinExistence type="predicted"/>
<comment type="caution">
    <text evidence="2">The sequence shown here is derived from an EMBL/GenBank/DDBJ whole genome shotgun (WGS) entry which is preliminary data.</text>
</comment>
<dbReference type="Proteomes" id="UP001292094">
    <property type="component" value="Unassembled WGS sequence"/>
</dbReference>
<feature type="transmembrane region" description="Helical" evidence="1">
    <location>
        <begin position="6"/>
        <end position="36"/>
    </location>
</feature>
<accession>A0AAE1NJ73</accession>
<keyword evidence="3" id="KW-1185">Reference proteome</keyword>
<dbReference type="AlphaFoldDB" id="A0AAE1NJ73"/>
<reference evidence="2" key="1">
    <citation type="submission" date="2023-11" db="EMBL/GenBank/DDBJ databases">
        <title>Genome assemblies of two species of porcelain crab, Petrolisthes cinctipes and Petrolisthes manimaculis (Anomura: Porcellanidae).</title>
        <authorList>
            <person name="Angst P."/>
        </authorList>
    </citation>
    <scope>NUCLEOTIDE SEQUENCE</scope>
    <source>
        <strain evidence="2">PB745_02</strain>
        <tissue evidence="2">Gill</tissue>
    </source>
</reference>
<evidence type="ECO:0000313" key="3">
    <source>
        <dbReference type="Proteomes" id="UP001292094"/>
    </source>
</evidence>
<gene>
    <name evidence="2" type="ORF">Pmani_036090</name>
</gene>
<evidence type="ECO:0000256" key="1">
    <source>
        <dbReference type="SAM" id="Phobius"/>
    </source>
</evidence>
<dbReference type="EMBL" id="JAWZYT010005288">
    <property type="protein sequence ID" value="KAK4291054.1"/>
    <property type="molecule type" value="Genomic_DNA"/>
</dbReference>